<feature type="compositionally biased region" description="Polar residues" evidence="11">
    <location>
        <begin position="360"/>
        <end position="373"/>
    </location>
</feature>
<dbReference type="EC" id="2.7.11.1" evidence="1"/>
<evidence type="ECO:0000256" key="2">
    <source>
        <dbReference type="ARBA" id="ARBA00022527"/>
    </source>
</evidence>
<dbReference type="SUPFAM" id="SSF56112">
    <property type="entry name" value="Protein kinase-like (PK-like)"/>
    <property type="match status" value="1"/>
</dbReference>
<feature type="compositionally biased region" description="Polar residues" evidence="11">
    <location>
        <begin position="1"/>
        <end position="19"/>
    </location>
</feature>
<evidence type="ECO:0000256" key="9">
    <source>
        <dbReference type="ARBA" id="ARBA00048679"/>
    </source>
</evidence>
<reference evidence="13 14" key="1">
    <citation type="submission" date="2020-01" db="EMBL/GenBank/DDBJ databases">
        <authorList>
            <person name="Gupta K D."/>
        </authorList>
    </citation>
    <scope>NUCLEOTIDE SEQUENCE [LARGE SCALE GENOMIC DNA]</scope>
</reference>
<keyword evidence="3" id="KW-0808">Transferase</keyword>
<evidence type="ECO:0000256" key="8">
    <source>
        <dbReference type="ARBA" id="ARBA00047899"/>
    </source>
</evidence>
<feature type="domain" description="Protein kinase" evidence="12">
    <location>
        <begin position="238"/>
        <end position="683"/>
    </location>
</feature>
<dbReference type="Gene3D" id="3.30.200.20">
    <property type="entry name" value="Phosphorylase Kinase, domain 1"/>
    <property type="match status" value="1"/>
</dbReference>
<dbReference type="Pfam" id="PF00069">
    <property type="entry name" value="Pkinase"/>
    <property type="match status" value="2"/>
</dbReference>
<dbReference type="GO" id="GO:0004674">
    <property type="term" value="F:protein serine/threonine kinase activity"/>
    <property type="evidence" value="ECO:0007669"/>
    <property type="project" value="UniProtKB-KW"/>
</dbReference>
<comment type="caution">
    <text evidence="13">The sequence shown here is derived from an EMBL/GenBank/DDBJ whole genome shotgun (WGS) entry which is preliminary data.</text>
</comment>
<evidence type="ECO:0000256" key="5">
    <source>
        <dbReference type="ARBA" id="ARBA00022777"/>
    </source>
</evidence>
<dbReference type="OrthoDB" id="1405469at2759"/>
<dbReference type="CDD" id="cd00180">
    <property type="entry name" value="PKc"/>
    <property type="match status" value="1"/>
</dbReference>
<dbReference type="FunFam" id="3.30.200.20:FF:000306">
    <property type="entry name" value="IKS protein kinase"/>
    <property type="match status" value="1"/>
</dbReference>
<dbReference type="PROSITE" id="PS00108">
    <property type="entry name" value="PROTEIN_KINASE_ST"/>
    <property type="match status" value="1"/>
</dbReference>
<dbReference type="GO" id="GO:0005737">
    <property type="term" value="C:cytoplasm"/>
    <property type="evidence" value="ECO:0007669"/>
    <property type="project" value="TreeGrafter"/>
</dbReference>
<proteinExistence type="inferred from homology"/>
<name>A0A8S0VZC6_CYCAE</name>
<evidence type="ECO:0000256" key="6">
    <source>
        <dbReference type="ARBA" id="ARBA00022840"/>
    </source>
</evidence>
<feature type="region of interest" description="Disordered" evidence="11">
    <location>
        <begin position="360"/>
        <end position="420"/>
    </location>
</feature>
<dbReference type="SMART" id="SM00220">
    <property type="entry name" value="S_TKc"/>
    <property type="match status" value="1"/>
</dbReference>
<feature type="region of interest" description="Disordered" evidence="11">
    <location>
        <begin position="843"/>
        <end position="865"/>
    </location>
</feature>
<keyword evidence="4 10" id="KW-0547">Nucleotide-binding</keyword>
<keyword evidence="2" id="KW-0723">Serine/threonine-protein kinase</keyword>
<dbReference type="PROSITE" id="PS50011">
    <property type="entry name" value="PROTEIN_KINASE_DOM"/>
    <property type="match status" value="1"/>
</dbReference>
<keyword evidence="14" id="KW-1185">Reference proteome</keyword>
<dbReference type="PANTHER" id="PTHR11042">
    <property type="entry name" value="EUKARYOTIC TRANSLATION INITIATION FACTOR 2-ALPHA KINASE EIF2-ALPHA KINASE -RELATED"/>
    <property type="match status" value="1"/>
</dbReference>
<organism evidence="13 14">
    <name type="scientific">Cyclocybe aegerita</name>
    <name type="common">Black poplar mushroom</name>
    <name type="synonym">Agrocybe aegerita</name>
    <dbReference type="NCBI Taxonomy" id="1973307"/>
    <lineage>
        <taxon>Eukaryota</taxon>
        <taxon>Fungi</taxon>
        <taxon>Dikarya</taxon>
        <taxon>Basidiomycota</taxon>
        <taxon>Agaricomycotina</taxon>
        <taxon>Agaricomycetes</taxon>
        <taxon>Agaricomycetidae</taxon>
        <taxon>Agaricales</taxon>
        <taxon>Agaricineae</taxon>
        <taxon>Bolbitiaceae</taxon>
        <taxon>Cyclocybe</taxon>
    </lineage>
</organism>
<dbReference type="Gene3D" id="1.10.510.10">
    <property type="entry name" value="Transferase(Phosphotransferase) domain 1"/>
    <property type="match status" value="1"/>
</dbReference>
<accession>A0A8S0VZC6</accession>
<dbReference type="EMBL" id="CACVBS010000068">
    <property type="protein sequence ID" value="CAA7268414.1"/>
    <property type="molecule type" value="Genomic_DNA"/>
</dbReference>
<evidence type="ECO:0000259" key="12">
    <source>
        <dbReference type="PROSITE" id="PS50011"/>
    </source>
</evidence>
<evidence type="ECO:0000256" key="7">
    <source>
        <dbReference type="ARBA" id="ARBA00037982"/>
    </source>
</evidence>
<comment type="catalytic activity">
    <reaction evidence="8">
        <text>L-threonyl-[protein] + ATP = O-phospho-L-threonyl-[protein] + ADP + H(+)</text>
        <dbReference type="Rhea" id="RHEA:46608"/>
        <dbReference type="Rhea" id="RHEA-COMP:11060"/>
        <dbReference type="Rhea" id="RHEA-COMP:11605"/>
        <dbReference type="ChEBI" id="CHEBI:15378"/>
        <dbReference type="ChEBI" id="CHEBI:30013"/>
        <dbReference type="ChEBI" id="CHEBI:30616"/>
        <dbReference type="ChEBI" id="CHEBI:61977"/>
        <dbReference type="ChEBI" id="CHEBI:456216"/>
        <dbReference type="EC" id="2.7.11.1"/>
    </reaction>
</comment>
<evidence type="ECO:0000256" key="4">
    <source>
        <dbReference type="ARBA" id="ARBA00022741"/>
    </source>
</evidence>
<evidence type="ECO:0000256" key="10">
    <source>
        <dbReference type="PROSITE-ProRule" id="PRU10141"/>
    </source>
</evidence>
<dbReference type="InterPro" id="IPR050339">
    <property type="entry name" value="CC_SR_Kinase"/>
</dbReference>
<dbReference type="GO" id="GO:0005634">
    <property type="term" value="C:nucleus"/>
    <property type="evidence" value="ECO:0007669"/>
    <property type="project" value="TreeGrafter"/>
</dbReference>
<dbReference type="InterPro" id="IPR011009">
    <property type="entry name" value="Kinase-like_dom_sf"/>
</dbReference>
<dbReference type="InterPro" id="IPR000719">
    <property type="entry name" value="Prot_kinase_dom"/>
</dbReference>
<keyword evidence="6 10" id="KW-0067">ATP-binding</keyword>
<evidence type="ECO:0000313" key="14">
    <source>
        <dbReference type="Proteomes" id="UP000467700"/>
    </source>
</evidence>
<dbReference type="PANTHER" id="PTHR11042:SF138">
    <property type="entry name" value="SERINE_THREONINE-PROTEIN KINASE IKS1-RELATED"/>
    <property type="match status" value="1"/>
</dbReference>
<dbReference type="AlphaFoldDB" id="A0A8S0VZC6"/>
<evidence type="ECO:0000256" key="11">
    <source>
        <dbReference type="SAM" id="MobiDB-lite"/>
    </source>
</evidence>
<evidence type="ECO:0000256" key="3">
    <source>
        <dbReference type="ARBA" id="ARBA00022679"/>
    </source>
</evidence>
<comment type="similarity">
    <text evidence="7">Belongs to the protein kinase superfamily. Ser/Thr protein kinase family. GCN2 subfamily.</text>
</comment>
<protein>
    <recommendedName>
        <fullName evidence="1">non-specific serine/threonine protein kinase</fullName>
        <ecNumber evidence="1">2.7.11.1</ecNumber>
    </recommendedName>
</protein>
<feature type="compositionally biased region" description="Polar residues" evidence="11">
    <location>
        <begin position="534"/>
        <end position="549"/>
    </location>
</feature>
<gene>
    <name evidence="13" type="ORF">AAE3_LOCUS10540</name>
</gene>
<evidence type="ECO:0000256" key="1">
    <source>
        <dbReference type="ARBA" id="ARBA00012513"/>
    </source>
</evidence>
<sequence length="932" mass="102560">MSTPSSSQALITLSTQNRGPSRSPSRPRLTQFSSISITDAVETQQWQPILHVSNQVVLYNPHSHALSVVSAPTNLAPVVVARRHRIGRIGIAHTDDGITVADACPYCKQALPPGFHAYPRTTERHEDEADSDEGRWEDVLDADEGEFEAVGTDPAYHSRASNYFRLLAIANETSSVTAGSRRHNLSPPGSERSDSRTRSRSRQGRAGSRVGRGMDENRSTRNAFPAEKMAQGYFKTFFQEEYKLGMGANGSVILCQHVLDGNPLGHFAVKKIAVGQSHSYLLNILREVRLLEKLHHPNIITYHHAWLENSQFSSFGPTVPTLHVLMQWAEGGSLDDFIDVRLGRKPAHIHMHPLFTSSPFGTSIPASPASSTQELHEEDAQHEPITPRQTHTVPEKGKHLEPATPDSASPLKPPEDPHSRSARIRAFRAYQRAPPEEKERLRAEMNVMEGGGVLGTSAGPAAAATQQRDWTAVHLLSADEVKSLFEDVVEGLNFLHSKSILHLDLKPGNVLLTWDEGRLIPRAMLSDFGTSRDMINSSRTQRSGNTGTLEYTAPESLPSPHTGLLSQIDSKADMWSLGMILHKLLFFKLPYRYAAQGDANGEPMSRDVAMGGEGEKMDRLEREVREYPGFKSTPNLVAGFETRRLPRTFLVLLENLLHTTPVSRPSCERIAKAIRDGKLDPLLANTAKNLSLARPPVRTPESSTTTEPEASVIEHEAQVAPEKMMLLALPSPADVLGPEEPTSTHRWGIWRRWIFALLGLVPTTSPATAATRRTRLRPHQRRVEGWTVTSVKLFRSSLLAVKVLTIPSLCTDPTTRPRPVVAALLLAVAVADTVIDYGGYGGSSGGGSRGRGRGRTGRPDEPQTGRVSWMERMSSLLGVRLEKGVWISLGLLLFHFGLLALNRWKTSEGDDLLGLCSVDLKGSLVVRPPFAR</sequence>
<comment type="catalytic activity">
    <reaction evidence="9">
        <text>L-seryl-[protein] + ATP = O-phospho-L-seryl-[protein] + ADP + H(+)</text>
        <dbReference type="Rhea" id="RHEA:17989"/>
        <dbReference type="Rhea" id="RHEA-COMP:9863"/>
        <dbReference type="Rhea" id="RHEA-COMP:11604"/>
        <dbReference type="ChEBI" id="CHEBI:15378"/>
        <dbReference type="ChEBI" id="CHEBI:29999"/>
        <dbReference type="ChEBI" id="CHEBI:30616"/>
        <dbReference type="ChEBI" id="CHEBI:83421"/>
        <dbReference type="ChEBI" id="CHEBI:456216"/>
        <dbReference type="EC" id="2.7.11.1"/>
    </reaction>
</comment>
<evidence type="ECO:0000313" key="13">
    <source>
        <dbReference type="EMBL" id="CAA7268414.1"/>
    </source>
</evidence>
<feature type="binding site" evidence="10">
    <location>
        <position position="271"/>
    </location>
    <ligand>
        <name>ATP</name>
        <dbReference type="ChEBI" id="CHEBI:30616"/>
    </ligand>
</feature>
<dbReference type="PROSITE" id="PS00107">
    <property type="entry name" value="PROTEIN_KINASE_ATP"/>
    <property type="match status" value="1"/>
</dbReference>
<dbReference type="InterPro" id="IPR008271">
    <property type="entry name" value="Ser/Thr_kinase_AS"/>
</dbReference>
<dbReference type="InterPro" id="IPR017441">
    <property type="entry name" value="Protein_kinase_ATP_BS"/>
</dbReference>
<feature type="region of interest" description="Disordered" evidence="11">
    <location>
        <begin position="1"/>
        <end position="29"/>
    </location>
</feature>
<feature type="region of interest" description="Disordered" evidence="11">
    <location>
        <begin position="534"/>
        <end position="556"/>
    </location>
</feature>
<dbReference type="Proteomes" id="UP000467700">
    <property type="component" value="Unassembled WGS sequence"/>
</dbReference>
<dbReference type="GO" id="GO:0005524">
    <property type="term" value="F:ATP binding"/>
    <property type="evidence" value="ECO:0007669"/>
    <property type="project" value="UniProtKB-UniRule"/>
</dbReference>
<keyword evidence="5" id="KW-0418">Kinase</keyword>
<feature type="region of interest" description="Disordered" evidence="11">
    <location>
        <begin position="175"/>
        <end position="222"/>
    </location>
</feature>